<evidence type="ECO:0000313" key="18">
    <source>
        <dbReference type="Proteomes" id="UP001549921"/>
    </source>
</evidence>
<keyword evidence="9 14" id="KW-0234">DNA repair</keyword>
<feature type="compositionally biased region" description="Basic and acidic residues" evidence="15">
    <location>
        <begin position="271"/>
        <end position="289"/>
    </location>
</feature>
<feature type="binding site" evidence="12">
    <location>
        <position position="544"/>
    </location>
    <ligand>
        <name>Mg(2+)</name>
        <dbReference type="ChEBI" id="CHEBI:18420"/>
        <label>1</label>
    </ligand>
</feature>
<feature type="compositionally biased region" description="Acidic residues" evidence="15">
    <location>
        <begin position="236"/>
        <end position="252"/>
    </location>
</feature>
<feature type="region of interest" description="Disordered" evidence="15">
    <location>
        <begin position="1"/>
        <end position="373"/>
    </location>
</feature>
<evidence type="ECO:0000313" key="17">
    <source>
        <dbReference type="EMBL" id="KAL0839814.1"/>
    </source>
</evidence>
<feature type="compositionally biased region" description="Basic and acidic residues" evidence="15">
    <location>
        <begin position="10"/>
        <end position="23"/>
    </location>
</feature>
<dbReference type="Pfam" id="PF03372">
    <property type="entry name" value="Exo_endo_phos"/>
    <property type="match status" value="1"/>
</dbReference>
<dbReference type="NCBIfam" id="TIGR00195">
    <property type="entry name" value="exoDNase_III"/>
    <property type="match status" value="1"/>
</dbReference>
<dbReference type="CDD" id="cd09087">
    <property type="entry name" value="Ape1-like_AP-endo"/>
    <property type="match status" value="1"/>
</dbReference>
<evidence type="ECO:0000256" key="1">
    <source>
        <dbReference type="ARBA" id="ARBA00000493"/>
    </source>
</evidence>
<organism evidence="17 18">
    <name type="scientific">Loxostege sticticalis</name>
    <name type="common">Beet webworm moth</name>
    <dbReference type="NCBI Taxonomy" id="481309"/>
    <lineage>
        <taxon>Eukaryota</taxon>
        <taxon>Metazoa</taxon>
        <taxon>Ecdysozoa</taxon>
        <taxon>Arthropoda</taxon>
        <taxon>Hexapoda</taxon>
        <taxon>Insecta</taxon>
        <taxon>Pterygota</taxon>
        <taxon>Neoptera</taxon>
        <taxon>Endopterygota</taxon>
        <taxon>Lepidoptera</taxon>
        <taxon>Glossata</taxon>
        <taxon>Ditrysia</taxon>
        <taxon>Pyraloidea</taxon>
        <taxon>Crambidae</taxon>
        <taxon>Pyraustinae</taxon>
        <taxon>Loxostege</taxon>
    </lineage>
</organism>
<feature type="binding site" evidence="12">
    <location>
        <position position="430"/>
    </location>
    <ligand>
        <name>Mg(2+)</name>
        <dbReference type="ChEBI" id="CHEBI:18420"/>
        <label>1</label>
    </ligand>
</feature>
<feature type="domain" description="Endonuclease/exonuclease/phosphatase" evidence="16">
    <location>
        <begin position="400"/>
        <end position="640"/>
    </location>
</feature>
<keyword evidence="10" id="KW-0539">Nucleus</keyword>
<evidence type="ECO:0000256" key="14">
    <source>
        <dbReference type="RuleBase" id="RU362131"/>
    </source>
</evidence>
<dbReference type="InterPro" id="IPR020848">
    <property type="entry name" value="AP_endonuclease_F1_CS"/>
</dbReference>
<feature type="binding site" evidence="12">
    <location>
        <position position="542"/>
    </location>
    <ligand>
        <name>Mg(2+)</name>
        <dbReference type="ChEBI" id="CHEBI:18420"/>
        <label>1</label>
    </ligand>
</feature>
<evidence type="ECO:0000256" key="15">
    <source>
        <dbReference type="SAM" id="MobiDB-lite"/>
    </source>
</evidence>
<dbReference type="PROSITE" id="PS00726">
    <property type="entry name" value="AP_NUCLEASE_F1_1"/>
    <property type="match status" value="1"/>
</dbReference>
<evidence type="ECO:0000256" key="8">
    <source>
        <dbReference type="ARBA" id="ARBA00022842"/>
    </source>
</evidence>
<dbReference type="GO" id="GO:0008311">
    <property type="term" value="F:double-stranded DNA 3'-5' DNA exonuclease activity"/>
    <property type="evidence" value="ECO:0007669"/>
    <property type="project" value="UniProtKB-EC"/>
</dbReference>
<dbReference type="PROSITE" id="PS51435">
    <property type="entry name" value="AP_NUCLEASE_F1_4"/>
    <property type="match status" value="1"/>
</dbReference>
<dbReference type="AlphaFoldDB" id="A0ABD0T945"/>
<feature type="site" description="Interaction with DNA substrate" evidence="13">
    <location>
        <position position="640"/>
    </location>
</feature>
<comment type="cofactor">
    <cofactor evidence="2">
        <name>Mn(2+)</name>
        <dbReference type="ChEBI" id="CHEBI:29035"/>
    </cofactor>
</comment>
<feature type="active site" description="Proton acceptor" evidence="11">
    <location>
        <position position="640"/>
    </location>
</feature>
<proteinExistence type="inferred from homology"/>
<keyword evidence="8 12" id="KW-0460">Magnesium</keyword>
<comment type="similarity">
    <text evidence="4 14">Belongs to the DNA repair enzymes AP/ExoA family.</text>
</comment>
<comment type="catalytic activity">
    <reaction evidence="1">
        <text>Exonucleolytic cleavage in the 3'- to 5'-direction to yield nucleoside 5'-phosphates.</text>
        <dbReference type="EC" id="3.1.11.2"/>
    </reaction>
</comment>
<keyword evidence="6 14" id="KW-0227">DNA damage</keyword>
<feature type="compositionally biased region" description="Basic and acidic residues" evidence="15">
    <location>
        <begin position="191"/>
        <end position="212"/>
    </location>
</feature>
<feature type="compositionally biased region" description="Basic residues" evidence="15">
    <location>
        <begin position="180"/>
        <end position="190"/>
    </location>
</feature>
<dbReference type="InterPro" id="IPR020847">
    <property type="entry name" value="AP_endonuclease_F1_BS"/>
</dbReference>
<dbReference type="NCBIfam" id="TIGR00633">
    <property type="entry name" value="xth"/>
    <property type="match status" value="1"/>
</dbReference>
<evidence type="ECO:0000256" key="3">
    <source>
        <dbReference type="ARBA" id="ARBA00004123"/>
    </source>
</evidence>
<feature type="compositionally biased region" description="Basic and acidic residues" evidence="15">
    <location>
        <begin position="84"/>
        <end position="97"/>
    </location>
</feature>
<feature type="compositionally biased region" description="Polar residues" evidence="15">
    <location>
        <begin position="108"/>
        <end position="118"/>
    </location>
</feature>
<dbReference type="Proteomes" id="UP001549921">
    <property type="component" value="Unassembled WGS sequence"/>
</dbReference>
<dbReference type="EMBL" id="JBEDNZ010000008">
    <property type="protein sequence ID" value="KAL0839814.1"/>
    <property type="molecule type" value="Genomic_DNA"/>
</dbReference>
<dbReference type="GO" id="GO:0046872">
    <property type="term" value="F:metal ion binding"/>
    <property type="evidence" value="ECO:0007669"/>
    <property type="project" value="UniProtKB-KW"/>
</dbReference>
<evidence type="ECO:0000256" key="5">
    <source>
        <dbReference type="ARBA" id="ARBA00022723"/>
    </source>
</evidence>
<evidence type="ECO:0000256" key="2">
    <source>
        <dbReference type="ARBA" id="ARBA00001936"/>
    </source>
</evidence>
<protein>
    <recommendedName>
        <fullName evidence="14">DNA-(apurinic or apyrimidinic site) endonuclease</fullName>
        <ecNumber evidence="14">3.1.-.-</ecNumber>
    </recommendedName>
</protein>
<feature type="active site" description="Proton donor/acceptor" evidence="11">
    <location>
        <position position="542"/>
    </location>
</feature>
<feature type="site" description="Transition state stabilizer" evidence="13">
    <location>
        <position position="544"/>
    </location>
</feature>
<feature type="binding site" evidence="12">
    <location>
        <position position="402"/>
    </location>
    <ligand>
        <name>Mg(2+)</name>
        <dbReference type="ChEBI" id="CHEBI:18420"/>
        <label>1</label>
    </ligand>
</feature>
<dbReference type="InterPro" id="IPR036691">
    <property type="entry name" value="Endo/exonu/phosph_ase_sf"/>
</dbReference>
<keyword evidence="7" id="KW-0378">Hydrolase</keyword>
<evidence type="ECO:0000259" key="16">
    <source>
        <dbReference type="Pfam" id="PF03372"/>
    </source>
</evidence>
<evidence type="ECO:0000256" key="6">
    <source>
        <dbReference type="ARBA" id="ARBA00022763"/>
    </source>
</evidence>
<reference evidence="17 18" key="1">
    <citation type="submission" date="2024-06" db="EMBL/GenBank/DDBJ databases">
        <title>A chromosome-level genome assembly of beet webworm, Loxostege sticticalis.</title>
        <authorList>
            <person name="Zhang Y."/>
        </authorList>
    </citation>
    <scope>NUCLEOTIDE SEQUENCE [LARGE SCALE GENOMIC DNA]</scope>
    <source>
        <strain evidence="17">AQ028</strain>
        <tissue evidence="17">Male pupae</tissue>
    </source>
</reference>
<dbReference type="GO" id="GO:0005634">
    <property type="term" value="C:nucleus"/>
    <property type="evidence" value="ECO:0007669"/>
    <property type="project" value="UniProtKB-SubCell"/>
</dbReference>
<dbReference type="PANTHER" id="PTHR22748">
    <property type="entry name" value="AP ENDONUCLEASE"/>
    <property type="match status" value="1"/>
</dbReference>
<feature type="compositionally biased region" description="Acidic residues" evidence="15">
    <location>
        <begin position="306"/>
        <end position="315"/>
    </location>
</feature>
<dbReference type="PROSITE" id="PS00727">
    <property type="entry name" value="AP_NUCLEASE_F1_2"/>
    <property type="match status" value="1"/>
</dbReference>
<dbReference type="Gene3D" id="3.60.10.10">
    <property type="entry name" value="Endonuclease/exonuclease/phosphatase"/>
    <property type="match status" value="1"/>
</dbReference>
<feature type="binding site" evidence="12">
    <location>
        <position position="639"/>
    </location>
    <ligand>
        <name>Mg(2+)</name>
        <dbReference type="ChEBI" id="CHEBI:18420"/>
        <label>1</label>
    </ligand>
</feature>
<comment type="subcellular location">
    <subcellularLocation>
        <location evidence="3">Nucleus</location>
    </subcellularLocation>
</comment>
<feature type="site" description="Important for catalytic activity" evidence="13">
    <location>
        <position position="614"/>
    </location>
</feature>
<feature type="binding site" evidence="12">
    <location>
        <position position="640"/>
    </location>
    <ligand>
        <name>Mg(2+)</name>
        <dbReference type="ChEBI" id="CHEBI:18420"/>
        <label>1</label>
    </ligand>
</feature>
<evidence type="ECO:0000256" key="9">
    <source>
        <dbReference type="ARBA" id="ARBA00023204"/>
    </source>
</evidence>
<feature type="compositionally biased region" description="Basic and acidic residues" evidence="15">
    <location>
        <begin position="296"/>
        <end position="305"/>
    </location>
</feature>
<evidence type="ECO:0000256" key="13">
    <source>
        <dbReference type="PIRSR" id="PIRSR604808-3"/>
    </source>
</evidence>
<keyword evidence="5 12" id="KW-0479">Metal-binding</keyword>
<feature type="compositionally biased region" description="Acidic residues" evidence="15">
    <location>
        <begin position="34"/>
        <end position="46"/>
    </location>
</feature>
<dbReference type="InterPro" id="IPR005135">
    <property type="entry name" value="Endo/exonuclease/phosphatase"/>
</dbReference>
<evidence type="ECO:0000256" key="12">
    <source>
        <dbReference type="PIRSR" id="PIRSR604808-2"/>
    </source>
</evidence>
<feature type="compositionally biased region" description="Basic residues" evidence="15">
    <location>
        <begin position="258"/>
        <end position="267"/>
    </location>
</feature>
<evidence type="ECO:0000256" key="10">
    <source>
        <dbReference type="ARBA" id="ARBA00023242"/>
    </source>
</evidence>
<dbReference type="SUPFAM" id="SSF56219">
    <property type="entry name" value="DNase I-like"/>
    <property type="match status" value="1"/>
</dbReference>
<comment type="caution">
    <text evidence="17">The sequence shown here is derived from an EMBL/GenBank/DDBJ whole genome shotgun (WGS) entry which is preliminary data.</text>
</comment>
<name>A0ABD0T945_LOXSC</name>
<keyword evidence="12" id="KW-0464">Manganese</keyword>
<dbReference type="InterPro" id="IPR004808">
    <property type="entry name" value="AP_endonuc_1"/>
</dbReference>
<evidence type="ECO:0000256" key="7">
    <source>
        <dbReference type="ARBA" id="ARBA00022801"/>
    </source>
</evidence>
<feature type="compositionally biased region" description="Acidic residues" evidence="15">
    <location>
        <begin position="164"/>
        <end position="173"/>
    </location>
</feature>
<sequence length="656" mass="73184">MAPRTAKAKKAGDVKVAENEAPKKGRGKAKTVEDPEPEVAESEVSEEVAPTTDKKSKRGKKVANGQENDKSEDTAPPAKKGRKKVSEETNEEDKPSNDENSGEEESTPSEQNLQNGDSEANGEPEEVQNGNAGKGRKKPAKKEVAEKPKQSGRGRKNAKPAENVEAEGEQEVVADEKPKSAAKGRGRKAAAKPEPESQEKTEDNDAEVESKPEPAPAKGRKKAQPKAVKEKTPESEKEEPEDEKNESEEEKPEEPKKKESKGRKNQGKKVQAKEESVEKEEEPKDEPPAKKRKGAKKEDKAKGDVKDEEATEEVAEEKPAKGKRGQKKAAEPVVETEEEPQDTGEQPTKRRRKQAEEKAPAAEKKKAPLKNKAATDYEELDFSNSTKNAQGKEWNFKISSWNVDGIRAWMNKGGLDYIKHEKPDILCLQEVKCAKDKLPEEIANVPGYHAYWLCSDKDGYAGVGIYTTKLAMNVQYGLQNEELDTEGRIITAEYEHFYLITTYVPNAGKKLVTLPKRLEWNEEFRKFVKELDKKKPVIICGDMNVAHNEIDLANPKTNRKNAGFTDEERAGMTELLGDGFVDTFRHLNPDKTGAYTFWTYMMNSRSKNVGWRLDYFIVSERLLPSLCDSVIRDGVYGSDHCPISLFLHLSSAEKPK</sequence>
<evidence type="ECO:0000256" key="11">
    <source>
        <dbReference type="PIRSR" id="PIRSR604808-1"/>
    </source>
</evidence>
<feature type="active site" evidence="11">
    <location>
        <position position="503"/>
    </location>
</feature>
<dbReference type="EC" id="3.1.-.-" evidence="14"/>
<dbReference type="GO" id="GO:0006281">
    <property type="term" value="P:DNA repair"/>
    <property type="evidence" value="ECO:0007669"/>
    <property type="project" value="UniProtKB-KW"/>
</dbReference>
<evidence type="ECO:0000256" key="4">
    <source>
        <dbReference type="ARBA" id="ARBA00007092"/>
    </source>
</evidence>
<feature type="compositionally biased region" description="Basic and acidic residues" evidence="15">
    <location>
        <begin position="354"/>
        <end position="366"/>
    </location>
</feature>
<comment type="cofactor">
    <cofactor evidence="12 14">
        <name>Mg(2+)</name>
        <dbReference type="ChEBI" id="CHEBI:18420"/>
    </cofactor>
    <cofactor evidence="12 14">
        <name>Mn(2+)</name>
        <dbReference type="ChEBI" id="CHEBI:29035"/>
    </cofactor>
    <text evidence="12 14">Probably binds two magnesium or manganese ions per subunit.</text>
</comment>
<gene>
    <name evidence="17" type="ORF">ABMA28_016442</name>
</gene>
<dbReference type="FunFam" id="3.60.10.10:FF:000009">
    <property type="entry name" value="DNA-(apurinic or apyrimidinic site) lyase"/>
    <property type="match status" value="1"/>
</dbReference>
<dbReference type="PANTHER" id="PTHR22748:SF6">
    <property type="entry name" value="DNA-(APURINIC OR APYRIMIDINIC SITE) ENDONUCLEASE"/>
    <property type="match status" value="1"/>
</dbReference>
<accession>A0ABD0T945</accession>